<protein>
    <recommendedName>
        <fullName evidence="4">DUF3577 domain-containing protein</fullName>
    </recommendedName>
</protein>
<feature type="region of interest" description="Disordered" evidence="1">
    <location>
        <begin position="1"/>
        <end position="48"/>
    </location>
</feature>
<proteinExistence type="predicted"/>
<gene>
    <name evidence="2" type="ORF">KAM644c_46150</name>
</gene>
<feature type="compositionally biased region" description="Low complexity" evidence="1">
    <location>
        <begin position="26"/>
        <end position="48"/>
    </location>
</feature>
<dbReference type="Pfam" id="PF12101">
    <property type="entry name" value="DUF3577"/>
    <property type="match status" value="1"/>
</dbReference>
<feature type="compositionally biased region" description="Low complexity" evidence="1">
    <location>
        <begin position="1"/>
        <end position="10"/>
    </location>
</feature>
<dbReference type="RefSeq" id="WP_261901871.1">
    <property type="nucleotide sequence ID" value="NZ_AP026392.1"/>
</dbReference>
<reference evidence="2" key="1">
    <citation type="submission" date="2022-07" db="EMBL/GenBank/DDBJ databases">
        <title>Complete genome sequence of carbapenem-resistant Klebsiella spp. in Japan.</title>
        <authorList>
            <person name="Maehana S."/>
            <person name="Suzuki M."/>
            <person name="Kitasato H."/>
        </authorList>
    </citation>
    <scope>NUCLEOTIDE SEQUENCE</scope>
    <source>
        <strain evidence="2">KAM644</strain>
    </source>
</reference>
<dbReference type="EMBL" id="AP026407">
    <property type="protein sequence ID" value="BDO15549.1"/>
    <property type="molecule type" value="Genomic_DNA"/>
</dbReference>
<dbReference type="AlphaFoldDB" id="A0AAN1Y8T3"/>
<dbReference type="Proteomes" id="UP001058353">
    <property type="component" value="Chromosome"/>
</dbReference>
<evidence type="ECO:0008006" key="4">
    <source>
        <dbReference type="Google" id="ProtNLM"/>
    </source>
</evidence>
<dbReference type="NCBIfam" id="NF040584">
    <property type="entry name" value="STY4534_fam"/>
    <property type="match status" value="1"/>
</dbReference>
<evidence type="ECO:0000313" key="3">
    <source>
        <dbReference type="Proteomes" id="UP001058353"/>
    </source>
</evidence>
<dbReference type="InterPro" id="IPR021960">
    <property type="entry name" value="DUF3577"/>
</dbReference>
<name>A0AAN1Y8T3_9ENTR</name>
<accession>A0AAN1Y8T3</accession>
<organism evidence="2 3">
    <name type="scientific">Klebsiella quasipneumoniae subsp. quasipneumoniae</name>
    <dbReference type="NCBI Taxonomy" id="1667327"/>
    <lineage>
        <taxon>Bacteria</taxon>
        <taxon>Pseudomonadati</taxon>
        <taxon>Pseudomonadota</taxon>
        <taxon>Gammaproteobacteria</taxon>
        <taxon>Enterobacterales</taxon>
        <taxon>Enterobacteriaceae</taxon>
        <taxon>Klebsiella/Raoultella group</taxon>
        <taxon>Klebsiella</taxon>
        <taxon>Klebsiella pneumoniae complex</taxon>
    </lineage>
</organism>
<evidence type="ECO:0000256" key="1">
    <source>
        <dbReference type="SAM" id="MobiDB-lite"/>
    </source>
</evidence>
<sequence length="180" mass="19245">MSTASKTTTAKTKKSSTSKQAPAPVPAESATPAQSAAPAPAPAQQKPQSSYFNLHIDGLGYLSNIREVNTATGSFLSCTINALHGSTEKPEYTRFDVTVSGKQTSSLIRRCQNAVNEEKKVLIGFKLSNLTADVFTLSKGDHAGESRASLKARLIKISFIKVGQNMVYKAEKPESSDSSY</sequence>
<evidence type="ECO:0000313" key="2">
    <source>
        <dbReference type="EMBL" id="BDO15549.1"/>
    </source>
</evidence>